<feature type="domain" description="VWA-like" evidence="2">
    <location>
        <begin position="266"/>
        <end position="395"/>
    </location>
</feature>
<dbReference type="InterPro" id="IPR025154">
    <property type="entry name" value="Put_metallopeptidase_dom"/>
</dbReference>
<evidence type="ECO:0000313" key="4">
    <source>
        <dbReference type="EMBL" id="AQT47997.1"/>
    </source>
</evidence>
<name>A0A1U9MJ62_9HYPH</name>
<feature type="domain" description="Putative metallopeptidase" evidence="3">
    <location>
        <begin position="4"/>
        <end position="257"/>
    </location>
</feature>
<dbReference type="PANTHER" id="PTHR38730">
    <property type="entry name" value="SLL7028 PROTEIN"/>
    <property type="match status" value="1"/>
</dbReference>
<reference evidence="4 5" key="1">
    <citation type="submission" date="2016-11" db="EMBL/GenBank/DDBJ databases">
        <title>Comparative genomics of Bartonella apis.</title>
        <authorList>
            <person name="Engel P."/>
        </authorList>
    </citation>
    <scope>NUCLEOTIDE SEQUENCE [LARGE SCALE GENOMIC DNA]</scope>
    <source>
        <strain evidence="4 5">BBC0122</strain>
    </source>
</reference>
<dbReference type="InterPro" id="IPR018698">
    <property type="entry name" value="VWA-like_dom"/>
</dbReference>
<keyword evidence="5" id="KW-1185">Reference proteome</keyword>
<dbReference type="InterPro" id="IPR036465">
    <property type="entry name" value="vWFA_dom_sf"/>
</dbReference>
<accession>A0A1U9MJ62</accession>
<sequence>MTCDKKLEKARMQLLWQQPFFAVMLLNLKLVETTDNPQVSTMATDGKSLFYHPSFIEQLSLQQLIFILAHEVMHVALEHHLRCRGRDMKLWNMATDYAINLQLVEACIGEKPEGMLLDYEFSNMSAEEIYPLLIIEPAAQQQTQDNAISSPQSGQDSDPGGCGAVLDACKNANVSELSQMKRDIQTSIRQAISIAAGKAGGRENLPSGIRNIMDNSTKPIIDWRQTLRDYIDDSTRQDYSWSSPNRRMLSLDIIVPGLVSDGLNQLVVAIDTSASIDQKLLQLFATEIQAAFDEGIADELVVIYADQRVRKTETFTKGDKLILEAVGKGGTSFIDTFLWINKHASNASVIVYFTDLQTTEFGHEPMAPVIWAAYGKQKTYEVLAKRVPFGRPIHIPSY</sequence>
<feature type="compositionally biased region" description="Polar residues" evidence="1">
    <location>
        <begin position="141"/>
        <end position="156"/>
    </location>
</feature>
<dbReference type="OrthoDB" id="9761650at2"/>
<gene>
    <name evidence="4" type="ORF">BBC0122_019020</name>
</gene>
<dbReference type="PANTHER" id="PTHR38730:SF1">
    <property type="entry name" value="SLL7028 PROTEIN"/>
    <property type="match status" value="1"/>
</dbReference>
<dbReference type="RefSeq" id="WP_149866686.1">
    <property type="nucleotide sequence ID" value="NZ_CAXUOT020000003.1"/>
</dbReference>
<evidence type="ECO:0000259" key="2">
    <source>
        <dbReference type="Pfam" id="PF09967"/>
    </source>
</evidence>
<dbReference type="Pfam" id="PF09967">
    <property type="entry name" value="DUF2201"/>
    <property type="match status" value="1"/>
</dbReference>
<evidence type="ECO:0000259" key="3">
    <source>
        <dbReference type="Pfam" id="PF13203"/>
    </source>
</evidence>
<dbReference type="Pfam" id="PF13203">
    <property type="entry name" value="DUF2201_N"/>
    <property type="match status" value="1"/>
</dbReference>
<feature type="region of interest" description="Disordered" evidence="1">
    <location>
        <begin position="141"/>
        <end position="162"/>
    </location>
</feature>
<dbReference type="AlphaFoldDB" id="A0A1U9MJ62"/>
<evidence type="ECO:0000256" key="1">
    <source>
        <dbReference type="SAM" id="MobiDB-lite"/>
    </source>
</evidence>
<evidence type="ECO:0000313" key="5">
    <source>
        <dbReference type="Proteomes" id="UP000189632"/>
    </source>
</evidence>
<organism evidence="4 5">
    <name type="scientific">Bartonella choladocola</name>
    <dbReference type="NCBI Taxonomy" id="2750995"/>
    <lineage>
        <taxon>Bacteria</taxon>
        <taxon>Pseudomonadati</taxon>
        <taxon>Pseudomonadota</taxon>
        <taxon>Alphaproteobacteria</taxon>
        <taxon>Hyphomicrobiales</taxon>
        <taxon>Bartonellaceae</taxon>
        <taxon>Bartonella</taxon>
    </lineage>
</organism>
<protein>
    <submittedName>
        <fullName evidence="4">Metal-dependent peptidase</fullName>
    </submittedName>
</protein>
<dbReference type="SUPFAM" id="SSF53300">
    <property type="entry name" value="vWA-like"/>
    <property type="match status" value="1"/>
</dbReference>
<dbReference type="Proteomes" id="UP000189632">
    <property type="component" value="Chromosome"/>
</dbReference>
<proteinExistence type="predicted"/>
<dbReference type="EMBL" id="CP015625">
    <property type="protein sequence ID" value="AQT47997.1"/>
    <property type="molecule type" value="Genomic_DNA"/>
</dbReference>
<dbReference type="KEGG" id="bapi:BBC0122_019020"/>